<protein>
    <submittedName>
        <fullName evidence="1">Uncharacterized protein</fullName>
    </submittedName>
</protein>
<comment type="caution">
    <text evidence="1">The sequence shown here is derived from an EMBL/GenBank/DDBJ whole genome shotgun (WGS) entry which is preliminary data.</text>
</comment>
<name>A0A7V7GQU7_ENTFC</name>
<evidence type="ECO:0000313" key="1">
    <source>
        <dbReference type="EMBL" id="KAA0692662.1"/>
    </source>
</evidence>
<sequence>MLIFFFFYLINNQPKFFHSKTPPLSGLIYFTRKTMVMYKNKLENKQYCIRYILMIRWLKDQNRKEA</sequence>
<accession>A0A7V7GQU7</accession>
<organism evidence="1 2">
    <name type="scientific">Enterococcus faecium</name>
    <name type="common">Streptococcus faecium</name>
    <dbReference type="NCBI Taxonomy" id="1352"/>
    <lineage>
        <taxon>Bacteria</taxon>
        <taxon>Bacillati</taxon>
        <taxon>Bacillota</taxon>
        <taxon>Bacilli</taxon>
        <taxon>Lactobacillales</taxon>
        <taxon>Enterococcaceae</taxon>
        <taxon>Enterococcus</taxon>
    </lineage>
</organism>
<gene>
    <name evidence="1" type="ORF">DTX73_00035</name>
</gene>
<dbReference type="AlphaFoldDB" id="A0A7V7GQU7"/>
<reference evidence="1 2" key="1">
    <citation type="submission" date="2018-07" db="EMBL/GenBank/DDBJ databases">
        <title>High quality draft genome sequencing of Enterococcus faecium exhibiting probiotic potential isolated from mucus of freshwater fish.</title>
        <authorList>
            <person name="El-Jeni R."/>
            <person name="Ghedira K."/>
            <person name="Abdelhak S."/>
            <person name="El-Bour M."/>
            <person name="Bouhaouala-Zahar B."/>
        </authorList>
    </citation>
    <scope>NUCLEOTIDE SEQUENCE [LARGE SCALE GENOMIC DNA]</scope>
    <source>
        <strain evidence="1 2">R.A73</strain>
    </source>
</reference>
<dbReference type="EMBL" id="QOVC01000001">
    <property type="protein sequence ID" value="KAA0692662.1"/>
    <property type="molecule type" value="Genomic_DNA"/>
</dbReference>
<proteinExistence type="predicted"/>
<evidence type="ECO:0000313" key="2">
    <source>
        <dbReference type="Proteomes" id="UP000448762"/>
    </source>
</evidence>
<dbReference type="Proteomes" id="UP000448762">
    <property type="component" value="Unassembled WGS sequence"/>
</dbReference>